<evidence type="ECO:0000313" key="9">
    <source>
        <dbReference type="Proteomes" id="UP000649573"/>
    </source>
</evidence>
<dbReference type="InterPro" id="IPR011701">
    <property type="entry name" value="MFS"/>
</dbReference>
<keyword evidence="6" id="KW-0472">Membrane</keyword>
<dbReference type="PROSITE" id="PS50850">
    <property type="entry name" value="MFS"/>
    <property type="match status" value="1"/>
</dbReference>
<sequence length="130" mass="13144">MIGRRRTLLPGLACAVLSTVLFLLADDVGLLIAARLLSGLSAGIFTGTATATLVDSDDDRGRATLIAAVANMGGLGAGPLVSGLLAQYAPAPLHLPSCSTCCWSSRWAWASGRCPSPSPPAARANCASHA</sequence>
<evidence type="ECO:0000259" key="7">
    <source>
        <dbReference type="PROSITE" id="PS50850"/>
    </source>
</evidence>
<keyword evidence="4" id="KW-0812">Transmembrane</keyword>
<proteinExistence type="predicted"/>
<gene>
    <name evidence="8" type="ORF">GCM10010178_03450</name>
</gene>
<reference evidence="9" key="1">
    <citation type="journal article" date="2019" name="Int. J. Syst. Evol. Microbiol.">
        <title>The Global Catalogue of Microorganisms (GCM) 10K type strain sequencing project: providing services to taxonomists for standard genome sequencing and annotation.</title>
        <authorList>
            <consortium name="The Broad Institute Genomics Platform"/>
            <consortium name="The Broad Institute Genome Sequencing Center for Infectious Disease"/>
            <person name="Wu L."/>
            <person name="Ma J."/>
        </authorList>
    </citation>
    <scope>NUCLEOTIDE SEQUENCE [LARGE SCALE GENOMIC DNA]</scope>
    <source>
        <strain evidence="9">JCM 3296</strain>
    </source>
</reference>
<evidence type="ECO:0000256" key="2">
    <source>
        <dbReference type="ARBA" id="ARBA00022448"/>
    </source>
</evidence>
<evidence type="ECO:0000256" key="5">
    <source>
        <dbReference type="ARBA" id="ARBA00022989"/>
    </source>
</evidence>
<feature type="domain" description="Major facilitator superfamily (MFS) profile" evidence="7">
    <location>
        <begin position="1"/>
        <end position="130"/>
    </location>
</feature>
<dbReference type="InterPro" id="IPR020846">
    <property type="entry name" value="MFS_dom"/>
</dbReference>
<keyword evidence="2" id="KW-0813">Transport</keyword>
<evidence type="ECO:0000256" key="4">
    <source>
        <dbReference type="ARBA" id="ARBA00022692"/>
    </source>
</evidence>
<dbReference type="PANTHER" id="PTHR23517">
    <property type="entry name" value="RESISTANCE PROTEIN MDTM, PUTATIVE-RELATED-RELATED"/>
    <property type="match status" value="1"/>
</dbReference>
<comment type="caution">
    <text evidence="8">The sequence shown here is derived from an EMBL/GenBank/DDBJ whole genome shotgun (WGS) entry which is preliminary data.</text>
</comment>
<keyword evidence="5" id="KW-1133">Transmembrane helix</keyword>
<dbReference type="SUPFAM" id="SSF103473">
    <property type="entry name" value="MFS general substrate transporter"/>
    <property type="match status" value="1"/>
</dbReference>
<evidence type="ECO:0000256" key="3">
    <source>
        <dbReference type="ARBA" id="ARBA00022475"/>
    </source>
</evidence>
<accession>A0ABQ2UCU0</accession>
<dbReference type="InterPro" id="IPR050171">
    <property type="entry name" value="MFS_Transporters"/>
</dbReference>
<keyword evidence="3" id="KW-1003">Cell membrane</keyword>
<protein>
    <recommendedName>
        <fullName evidence="7">Major facilitator superfamily (MFS) profile domain-containing protein</fullName>
    </recommendedName>
</protein>
<evidence type="ECO:0000313" key="8">
    <source>
        <dbReference type="EMBL" id="GGU15261.1"/>
    </source>
</evidence>
<dbReference type="EMBL" id="BMRE01000001">
    <property type="protein sequence ID" value="GGU15261.1"/>
    <property type="molecule type" value="Genomic_DNA"/>
</dbReference>
<name>A0ABQ2UCU0_9PSEU</name>
<keyword evidence="9" id="KW-1185">Reference proteome</keyword>
<organism evidence="8 9">
    <name type="scientific">Lentzea flava</name>
    <dbReference type="NCBI Taxonomy" id="103732"/>
    <lineage>
        <taxon>Bacteria</taxon>
        <taxon>Bacillati</taxon>
        <taxon>Actinomycetota</taxon>
        <taxon>Actinomycetes</taxon>
        <taxon>Pseudonocardiales</taxon>
        <taxon>Pseudonocardiaceae</taxon>
        <taxon>Lentzea</taxon>
    </lineage>
</organism>
<dbReference type="Pfam" id="PF07690">
    <property type="entry name" value="MFS_1"/>
    <property type="match status" value="1"/>
</dbReference>
<dbReference type="Proteomes" id="UP000649573">
    <property type="component" value="Unassembled WGS sequence"/>
</dbReference>
<evidence type="ECO:0000256" key="6">
    <source>
        <dbReference type="ARBA" id="ARBA00023136"/>
    </source>
</evidence>
<dbReference type="InterPro" id="IPR036259">
    <property type="entry name" value="MFS_trans_sf"/>
</dbReference>
<dbReference type="PANTHER" id="PTHR23517:SF13">
    <property type="entry name" value="MAJOR FACILITATOR SUPERFAMILY MFS_1"/>
    <property type="match status" value="1"/>
</dbReference>
<evidence type="ECO:0000256" key="1">
    <source>
        <dbReference type="ARBA" id="ARBA00004651"/>
    </source>
</evidence>
<comment type="subcellular location">
    <subcellularLocation>
        <location evidence="1">Cell membrane</location>
        <topology evidence="1">Multi-pass membrane protein</topology>
    </subcellularLocation>
</comment>
<dbReference type="RefSeq" id="WP_229812163.1">
    <property type="nucleotide sequence ID" value="NZ_BMRE01000001.1"/>
</dbReference>
<dbReference type="Gene3D" id="1.20.1250.20">
    <property type="entry name" value="MFS general substrate transporter like domains"/>
    <property type="match status" value="1"/>
</dbReference>